<dbReference type="RefSeq" id="XP_015940550.1">
    <property type="nucleotide sequence ID" value="XM_016085064.1"/>
</dbReference>
<gene>
    <name evidence="2" type="primary">LOC107466085</name>
</gene>
<reference evidence="1" key="1">
    <citation type="journal article" date="2016" name="Nat. Genet.">
        <title>The genome sequences of Arachis duranensis and Arachis ipaensis, the diploid ancestors of cultivated peanut.</title>
        <authorList>
            <person name="Bertioli D.J."/>
            <person name="Cannon S.B."/>
            <person name="Froenicke L."/>
            <person name="Huang G."/>
            <person name="Farmer A.D."/>
            <person name="Cannon E.K."/>
            <person name="Liu X."/>
            <person name="Gao D."/>
            <person name="Clevenger J."/>
            <person name="Dash S."/>
            <person name="Ren L."/>
            <person name="Moretzsohn M.C."/>
            <person name="Shirasawa K."/>
            <person name="Huang W."/>
            <person name="Vidigal B."/>
            <person name="Abernathy B."/>
            <person name="Chu Y."/>
            <person name="Niederhuth C.E."/>
            <person name="Umale P."/>
            <person name="Araujo A.C."/>
            <person name="Kozik A."/>
            <person name="Kim K.D."/>
            <person name="Burow M.D."/>
            <person name="Varshney R.K."/>
            <person name="Wang X."/>
            <person name="Zhang X."/>
            <person name="Barkley N."/>
            <person name="Guimaraes P.M."/>
            <person name="Isobe S."/>
            <person name="Guo B."/>
            <person name="Liao B."/>
            <person name="Stalker H.T."/>
            <person name="Schmitz R.J."/>
            <person name="Scheffler B.E."/>
            <person name="Leal-Bertioli S.C."/>
            <person name="Xun X."/>
            <person name="Jackson S.A."/>
            <person name="Michelmore R."/>
            <person name="Ozias-Akins P."/>
        </authorList>
    </citation>
    <scope>NUCLEOTIDE SEQUENCE [LARGE SCALE GENOMIC DNA]</scope>
    <source>
        <strain evidence="1">cv. V14167</strain>
    </source>
</reference>
<proteinExistence type="predicted"/>
<keyword evidence="1" id="KW-1185">Reference proteome</keyword>
<protein>
    <submittedName>
        <fullName evidence="2">Uncharacterized protein LOC107466085</fullName>
    </submittedName>
</protein>
<dbReference type="Gene3D" id="2.40.70.10">
    <property type="entry name" value="Acid Proteases"/>
    <property type="match status" value="1"/>
</dbReference>
<dbReference type="AlphaFoldDB" id="A0A6P4BDI5"/>
<dbReference type="GeneID" id="107466085"/>
<sequence>METSKQSLSDLATIIFDLSKTIHSFMTETKSSIRNMEEQIGQLSKRIPEIPSNTLPSNTEVNPREECKALRIGVEAETKEELLALNASKGVAECSTPLREQSLALNAKIGEDGRSMPTKDPPIEKLKEIRAHKETIEFSLNALLQIMESEEYSSSDGEDETREEQFSRYLGILMKLHAKFCATEALEEEPLVVTKECSILIQKKLPQKMPEPESFLIPCIIGTITFEKALCDFGSSINFMSLSVMRRLES</sequence>
<dbReference type="Proteomes" id="UP000515211">
    <property type="component" value="Chromosome 9"/>
</dbReference>
<reference evidence="2" key="2">
    <citation type="submission" date="2025-08" db="UniProtKB">
        <authorList>
            <consortium name="RefSeq"/>
        </authorList>
    </citation>
    <scope>IDENTIFICATION</scope>
    <source>
        <tissue evidence="2">Whole plant</tissue>
    </source>
</reference>
<accession>A0A6P4BDI5</accession>
<dbReference type="InterPro" id="IPR021109">
    <property type="entry name" value="Peptidase_aspartic_dom_sf"/>
</dbReference>
<dbReference type="PANTHER" id="PTHR33067">
    <property type="entry name" value="RNA-DIRECTED DNA POLYMERASE-RELATED"/>
    <property type="match status" value="1"/>
</dbReference>
<evidence type="ECO:0000313" key="2">
    <source>
        <dbReference type="RefSeq" id="XP_015940550.1"/>
    </source>
</evidence>
<evidence type="ECO:0000313" key="1">
    <source>
        <dbReference type="Proteomes" id="UP000515211"/>
    </source>
</evidence>
<dbReference type="PANTHER" id="PTHR33067:SF31">
    <property type="entry name" value="RNA-DIRECTED DNA POLYMERASE"/>
    <property type="match status" value="1"/>
</dbReference>
<organism evidence="1 2">
    <name type="scientific">Arachis duranensis</name>
    <name type="common">Wild peanut</name>
    <dbReference type="NCBI Taxonomy" id="130453"/>
    <lineage>
        <taxon>Eukaryota</taxon>
        <taxon>Viridiplantae</taxon>
        <taxon>Streptophyta</taxon>
        <taxon>Embryophyta</taxon>
        <taxon>Tracheophyta</taxon>
        <taxon>Spermatophyta</taxon>
        <taxon>Magnoliopsida</taxon>
        <taxon>eudicotyledons</taxon>
        <taxon>Gunneridae</taxon>
        <taxon>Pentapetalae</taxon>
        <taxon>rosids</taxon>
        <taxon>fabids</taxon>
        <taxon>Fabales</taxon>
        <taxon>Fabaceae</taxon>
        <taxon>Papilionoideae</taxon>
        <taxon>50 kb inversion clade</taxon>
        <taxon>dalbergioids sensu lato</taxon>
        <taxon>Dalbergieae</taxon>
        <taxon>Pterocarpus clade</taxon>
        <taxon>Arachis</taxon>
    </lineage>
</organism>
<dbReference type="KEGG" id="adu:107466085"/>
<name>A0A6P4BDI5_ARADU</name>